<comment type="caution">
    <text evidence="2">The sequence shown here is derived from an EMBL/GenBank/DDBJ whole genome shotgun (WGS) entry which is preliminary data.</text>
</comment>
<dbReference type="Proteomes" id="UP001501637">
    <property type="component" value="Unassembled WGS sequence"/>
</dbReference>
<name>A0ABP6MGL7_9ACTN</name>
<protein>
    <submittedName>
        <fullName evidence="2">Uncharacterized protein</fullName>
    </submittedName>
</protein>
<evidence type="ECO:0000313" key="3">
    <source>
        <dbReference type="Proteomes" id="UP001501637"/>
    </source>
</evidence>
<gene>
    <name evidence="2" type="ORF">GCM10010449_38840</name>
</gene>
<organism evidence="2 3">
    <name type="scientific">Streptomyces rectiviolaceus</name>
    <dbReference type="NCBI Taxonomy" id="332591"/>
    <lineage>
        <taxon>Bacteria</taxon>
        <taxon>Bacillati</taxon>
        <taxon>Actinomycetota</taxon>
        <taxon>Actinomycetes</taxon>
        <taxon>Kitasatosporales</taxon>
        <taxon>Streptomycetaceae</taxon>
        <taxon>Streptomyces</taxon>
    </lineage>
</organism>
<evidence type="ECO:0000256" key="1">
    <source>
        <dbReference type="SAM" id="MobiDB-lite"/>
    </source>
</evidence>
<feature type="region of interest" description="Disordered" evidence="1">
    <location>
        <begin position="18"/>
        <end position="38"/>
    </location>
</feature>
<reference evidence="3" key="1">
    <citation type="journal article" date="2019" name="Int. J. Syst. Evol. Microbiol.">
        <title>The Global Catalogue of Microorganisms (GCM) 10K type strain sequencing project: providing services to taxonomists for standard genome sequencing and annotation.</title>
        <authorList>
            <consortium name="The Broad Institute Genomics Platform"/>
            <consortium name="The Broad Institute Genome Sequencing Center for Infectious Disease"/>
            <person name="Wu L."/>
            <person name="Ma J."/>
        </authorList>
    </citation>
    <scope>NUCLEOTIDE SEQUENCE [LARGE SCALE GENOMIC DNA]</scope>
    <source>
        <strain evidence="3">JCM 9092</strain>
    </source>
</reference>
<evidence type="ECO:0000313" key="2">
    <source>
        <dbReference type="EMBL" id="GAA3112818.1"/>
    </source>
</evidence>
<keyword evidence="3" id="KW-1185">Reference proteome</keyword>
<sequence length="94" mass="10508">MNVVASWSRLRRTWLERRRKARASPRQPPRQGEPTAHDRVDEQYVRLFRVVAEGNGRPLDAVRPLLEVGFPARFHQPGADGADLVLAGGVGPLC</sequence>
<accession>A0ABP6MGL7</accession>
<dbReference type="EMBL" id="BAAAUG010000069">
    <property type="protein sequence ID" value="GAA3112818.1"/>
    <property type="molecule type" value="Genomic_DNA"/>
</dbReference>
<proteinExistence type="predicted"/>